<gene>
    <name evidence="1" type="ORF">J2W31_004466</name>
</gene>
<evidence type="ECO:0000313" key="2">
    <source>
        <dbReference type="Proteomes" id="UP001242045"/>
    </source>
</evidence>
<protein>
    <recommendedName>
        <fullName evidence="3">XRE family transcriptional regulator</fullName>
    </recommendedName>
</protein>
<dbReference type="AlphaFoldDB" id="A0AAW8D1J3"/>
<dbReference type="RefSeq" id="WP_307686053.1">
    <property type="nucleotide sequence ID" value="NZ_JAUSRD010000012.1"/>
</dbReference>
<comment type="caution">
    <text evidence="1">The sequence shown here is derived from an EMBL/GenBank/DDBJ whole genome shotgun (WGS) entry which is preliminary data.</text>
</comment>
<proteinExistence type="predicted"/>
<evidence type="ECO:0008006" key="3">
    <source>
        <dbReference type="Google" id="ProtNLM"/>
    </source>
</evidence>
<reference evidence="1" key="1">
    <citation type="submission" date="2023-07" db="EMBL/GenBank/DDBJ databases">
        <title>Sorghum-associated microbial communities from plants grown in Nebraska, USA.</title>
        <authorList>
            <person name="Schachtman D."/>
        </authorList>
    </citation>
    <scope>NUCLEOTIDE SEQUENCE</scope>
    <source>
        <strain evidence="1">DS3754</strain>
    </source>
</reference>
<organism evidence="1 2">
    <name type="scientific">Variovorax boronicumulans</name>
    <dbReference type="NCBI Taxonomy" id="436515"/>
    <lineage>
        <taxon>Bacteria</taxon>
        <taxon>Pseudomonadati</taxon>
        <taxon>Pseudomonadota</taxon>
        <taxon>Betaproteobacteria</taxon>
        <taxon>Burkholderiales</taxon>
        <taxon>Comamonadaceae</taxon>
        <taxon>Variovorax</taxon>
    </lineage>
</organism>
<name>A0AAW8D1J3_9BURK</name>
<sequence length="163" mass="18510">MDKFERWRTLLERIRDVFCNGNRAELARRIGKDASYVNRLFYPPTKIGAKRIGPEIMEACSRSFPLPIGFWEMNPKEVFPHGAPEGWSVTSMAPMSSQSGDRAETNEPVTSPLARIDFSKIRRLHRDEILRLEGAWIEAAGRLGIDVLAASKKRQIPMGIDLK</sequence>
<dbReference type="EMBL" id="JAUSRD010000012">
    <property type="protein sequence ID" value="MDP9895341.1"/>
    <property type="molecule type" value="Genomic_DNA"/>
</dbReference>
<accession>A0AAW8D1J3</accession>
<evidence type="ECO:0000313" key="1">
    <source>
        <dbReference type="EMBL" id="MDP9895341.1"/>
    </source>
</evidence>
<dbReference type="Proteomes" id="UP001242045">
    <property type="component" value="Unassembled WGS sequence"/>
</dbReference>